<dbReference type="GO" id="GO:0006020">
    <property type="term" value="P:inositol metabolic process"/>
    <property type="evidence" value="ECO:0007669"/>
    <property type="project" value="TreeGrafter"/>
</dbReference>
<dbReference type="GO" id="GO:0007165">
    <property type="term" value="P:signal transduction"/>
    <property type="evidence" value="ECO:0007669"/>
    <property type="project" value="TreeGrafter"/>
</dbReference>
<dbReference type="GO" id="GO:0008934">
    <property type="term" value="F:inositol monophosphate 1-phosphatase activity"/>
    <property type="evidence" value="ECO:0007669"/>
    <property type="project" value="TreeGrafter"/>
</dbReference>
<dbReference type="Pfam" id="PF00459">
    <property type="entry name" value="Inositol_P"/>
    <property type="match status" value="1"/>
</dbReference>
<dbReference type="PRINTS" id="PR00377">
    <property type="entry name" value="IMPHPHTASES"/>
</dbReference>
<feature type="binding site" evidence="1">
    <location>
        <position position="76"/>
    </location>
    <ligand>
        <name>Mg(2+)</name>
        <dbReference type="ChEBI" id="CHEBI:18420"/>
        <label>1</label>
        <note>catalytic</note>
    </ligand>
</feature>
<keyword evidence="1" id="KW-0460">Magnesium</keyword>
<reference evidence="2 3" key="1">
    <citation type="journal article" date="2020" name="Biotechnol. Biofuels">
        <title>New insights from the biogas microbiome by comprehensive genome-resolved metagenomics of nearly 1600 species originating from multiple anaerobic digesters.</title>
        <authorList>
            <person name="Campanaro S."/>
            <person name="Treu L."/>
            <person name="Rodriguez-R L.M."/>
            <person name="Kovalovszki A."/>
            <person name="Ziels R.M."/>
            <person name="Maus I."/>
            <person name="Zhu X."/>
            <person name="Kougias P.G."/>
            <person name="Basile A."/>
            <person name="Luo G."/>
            <person name="Schluter A."/>
            <person name="Konstantinidis K.T."/>
            <person name="Angelidaki I."/>
        </authorList>
    </citation>
    <scope>NUCLEOTIDE SEQUENCE [LARGE SCALE GENOMIC DNA]</scope>
    <source>
        <strain evidence="2">AS27yjCOA_65</strain>
    </source>
</reference>
<dbReference type="Gene3D" id="3.30.540.10">
    <property type="entry name" value="Fructose-1,6-Bisphosphatase, subunit A, domain 1"/>
    <property type="match status" value="1"/>
</dbReference>
<dbReference type="PANTHER" id="PTHR20854:SF4">
    <property type="entry name" value="INOSITOL-1-MONOPHOSPHATASE-RELATED"/>
    <property type="match status" value="1"/>
</dbReference>
<feature type="binding site" evidence="1">
    <location>
        <position position="209"/>
    </location>
    <ligand>
        <name>Mg(2+)</name>
        <dbReference type="ChEBI" id="CHEBI:18420"/>
        <label>1</label>
        <note>catalytic</note>
    </ligand>
</feature>
<feature type="binding site" evidence="1">
    <location>
        <position position="94"/>
    </location>
    <ligand>
        <name>Mg(2+)</name>
        <dbReference type="ChEBI" id="CHEBI:18420"/>
        <label>1</label>
        <note>catalytic</note>
    </ligand>
</feature>
<keyword evidence="1" id="KW-0479">Metal-binding</keyword>
<evidence type="ECO:0008006" key="4">
    <source>
        <dbReference type="Google" id="ProtNLM"/>
    </source>
</evidence>
<dbReference type="InterPro" id="IPR000760">
    <property type="entry name" value="Inositol_monophosphatase-like"/>
</dbReference>
<proteinExistence type="predicted"/>
<gene>
    <name evidence="2" type="ORF">GYA55_12660</name>
</gene>
<dbReference type="EMBL" id="JAAZON010000580">
    <property type="protein sequence ID" value="NMC64007.1"/>
    <property type="molecule type" value="Genomic_DNA"/>
</dbReference>
<comment type="caution">
    <text evidence="2">The sequence shown here is derived from an EMBL/GenBank/DDBJ whole genome shotgun (WGS) entry which is preliminary data.</text>
</comment>
<dbReference type="Gene3D" id="3.40.190.80">
    <property type="match status" value="1"/>
</dbReference>
<comment type="cofactor">
    <cofactor evidence="1">
        <name>Mg(2+)</name>
        <dbReference type="ChEBI" id="CHEBI:18420"/>
    </cofactor>
</comment>
<dbReference type="GO" id="GO:0046872">
    <property type="term" value="F:metal ion binding"/>
    <property type="evidence" value="ECO:0007669"/>
    <property type="project" value="UniProtKB-KW"/>
</dbReference>
<dbReference type="CDD" id="cd01637">
    <property type="entry name" value="IMPase_like"/>
    <property type="match status" value="1"/>
</dbReference>
<accession>A0A7X9FTF3</accession>
<evidence type="ECO:0000313" key="3">
    <source>
        <dbReference type="Proteomes" id="UP000524246"/>
    </source>
</evidence>
<feature type="binding site" evidence="1">
    <location>
        <position position="97"/>
    </location>
    <ligand>
        <name>Mg(2+)</name>
        <dbReference type="ChEBI" id="CHEBI:18420"/>
        <label>1</label>
        <note>catalytic</note>
    </ligand>
</feature>
<dbReference type="AlphaFoldDB" id="A0A7X9FTF3"/>
<evidence type="ECO:0000313" key="2">
    <source>
        <dbReference type="EMBL" id="NMC64007.1"/>
    </source>
</evidence>
<dbReference type="SUPFAM" id="SSF56655">
    <property type="entry name" value="Carbohydrate phosphatase"/>
    <property type="match status" value="1"/>
</dbReference>
<sequence>MSLVDKNKEAKLEELLRRAGDILLDYWPGGSGALKSRLESFQKSDASIVTTADLEVNALLSKGLSELFPGLEIMSEEMPETHELRNRSSFCILDPLDGTKHFAAGASNFSILLAFVEDGNLNYGAMYMPAQGDYLCAAKGRGCLFNGHNMRVSEAETPRPSSIFIEHFDAAPSLFLTQEKLDSSEAIKKICSAELDGVVIRLRKHKTWDIAALIPLVEESGGRISDEHGAMPYFESSEPGFAYLLVSNGQIHDFLLERIVQKKNGEAPK</sequence>
<protein>
    <recommendedName>
        <fullName evidence="4">Inositol monophosphatase</fullName>
    </recommendedName>
</protein>
<dbReference type="PANTHER" id="PTHR20854">
    <property type="entry name" value="INOSITOL MONOPHOSPHATASE"/>
    <property type="match status" value="1"/>
</dbReference>
<dbReference type="Proteomes" id="UP000524246">
    <property type="component" value="Unassembled WGS sequence"/>
</dbReference>
<organism evidence="2 3">
    <name type="scientific">SAR324 cluster bacterium</name>
    <dbReference type="NCBI Taxonomy" id="2024889"/>
    <lineage>
        <taxon>Bacteria</taxon>
        <taxon>Deltaproteobacteria</taxon>
        <taxon>SAR324 cluster</taxon>
    </lineage>
</organism>
<feature type="binding site" evidence="1">
    <location>
        <position position="96"/>
    </location>
    <ligand>
        <name>Mg(2+)</name>
        <dbReference type="ChEBI" id="CHEBI:18420"/>
        <label>1</label>
        <note>catalytic</note>
    </ligand>
</feature>
<evidence type="ECO:0000256" key="1">
    <source>
        <dbReference type="PIRSR" id="PIRSR600760-2"/>
    </source>
</evidence>
<name>A0A7X9FTF3_9DELT</name>